<dbReference type="Gramene" id="Solyc10g045720.1.1">
    <property type="protein sequence ID" value="Solyc10g045720.1.1"/>
    <property type="gene ID" value="Solyc10g045720.1"/>
</dbReference>
<evidence type="ECO:0000256" key="1">
    <source>
        <dbReference type="SAM" id="SignalP"/>
    </source>
</evidence>
<organism evidence="2">
    <name type="scientific">Solanum lycopersicum</name>
    <name type="common">Tomato</name>
    <name type="synonym">Lycopersicon esculentum</name>
    <dbReference type="NCBI Taxonomy" id="4081"/>
    <lineage>
        <taxon>Eukaryota</taxon>
        <taxon>Viridiplantae</taxon>
        <taxon>Streptophyta</taxon>
        <taxon>Embryophyta</taxon>
        <taxon>Tracheophyta</taxon>
        <taxon>Spermatophyta</taxon>
        <taxon>Magnoliopsida</taxon>
        <taxon>eudicotyledons</taxon>
        <taxon>Gunneridae</taxon>
        <taxon>Pentapetalae</taxon>
        <taxon>asterids</taxon>
        <taxon>lamiids</taxon>
        <taxon>Solanales</taxon>
        <taxon>Solanaceae</taxon>
        <taxon>Solanoideae</taxon>
        <taxon>Solaneae</taxon>
        <taxon>Solanum</taxon>
        <taxon>Solanum subgen. Lycopersicon</taxon>
    </lineage>
</organism>
<dbReference type="EnsemblPlants" id="Solyc10g045720.1.1">
    <property type="protein sequence ID" value="Solyc10g045720.1.1"/>
    <property type="gene ID" value="Solyc10g045720.1"/>
</dbReference>
<accession>K4CZT6</accession>
<sequence length="57" mass="6496">MLVIVNSFFALMLARKLLQVKSKELQKSQRLAAKTQTSHSPFVSHVVLPSRWSVDNE</sequence>
<dbReference type="Proteomes" id="UP000004994">
    <property type="component" value="Chromosome 10"/>
</dbReference>
<feature type="signal peptide" evidence="1">
    <location>
        <begin position="1"/>
        <end position="22"/>
    </location>
</feature>
<feature type="chain" id="PRO_5003877643" evidence="1">
    <location>
        <begin position="23"/>
        <end position="57"/>
    </location>
</feature>
<dbReference type="AlphaFoldDB" id="K4CZT6"/>
<reference evidence="2" key="2">
    <citation type="submission" date="2015-06" db="UniProtKB">
        <authorList>
            <consortium name="EnsemblPlants"/>
        </authorList>
    </citation>
    <scope>IDENTIFICATION</scope>
    <source>
        <strain evidence="2">cv. Heinz 1706</strain>
    </source>
</reference>
<evidence type="ECO:0000313" key="2">
    <source>
        <dbReference type="EnsemblPlants" id="Solyc10g045720.1.1"/>
    </source>
</evidence>
<keyword evidence="3" id="KW-1185">Reference proteome</keyword>
<name>K4CZT6_SOLLC</name>
<proteinExistence type="predicted"/>
<dbReference type="InParanoid" id="K4CZT6"/>
<dbReference type="HOGENOM" id="CLU_3000101_0_0_1"/>
<reference evidence="2" key="1">
    <citation type="journal article" date="2012" name="Nature">
        <title>The tomato genome sequence provides insights into fleshy fruit evolution.</title>
        <authorList>
            <consortium name="Tomato Genome Consortium"/>
        </authorList>
    </citation>
    <scope>NUCLEOTIDE SEQUENCE [LARGE SCALE GENOMIC DNA]</scope>
    <source>
        <strain evidence="2">cv. Heinz 1706</strain>
    </source>
</reference>
<protein>
    <submittedName>
        <fullName evidence="2">Uncharacterized protein</fullName>
    </submittedName>
</protein>
<dbReference type="PhylomeDB" id="K4CZT6"/>
<dbReference type="PaxDb" id="4081-Solyc10g045720.1.1"/>
<evidence type="ECO:0000313" key="3">
    <source>
        <dbReference type="Proteomes" id="UP000004994"/>
    </source>
</evidence>
<keyword evidence="1" id="KW-0732">Signal</keyword>